<protein>
    <submittedName>
        <fullName evidence="1">Uncharacterized protein</fullName>
    </submittedName>
</protein>
<dbReference type="AlphaFoldDB" id="A0A0E9S9H1"/>
<sequence length="17" mass="2106">MRSGIREGSWTLRRWTN</sequence>
<name>A0A0E9S9H1_ANGAN</name>
<organism evidence="1">
    <name type="scientific">Anguilla anguilla</name>
    <name type="common">European freshwater eel</name>
    <name type="synonym">Muraena anguilla</name>
    <dbReference type="NCBI Taxonomy" id="7936"/>
    <lineage>
        <taxon>Eukaryota</taxon>
        <taxon>Metazoa</taxon>
        <taxon>Chordata</taxon>
        <taxon>Craniata</taxon>
        <taxon>Vertebrata</taxon>
        <taxon>Euteleostomi</taxon>
        <taxon>Actinopterygii</taxon>
        <taxon>Neopterygii</taxon>
        <taxon>Teleostei</taxon>
        <taxon>Anguilliformes</taxon>
        <taxon>Anguillidae</taxon>
        <taxon>Anguilla</taxon>
    </lineage>
</organism>
<dbReference type="EMBL" id="GBXM01070720">
    <property type="protein sequence ID" value="JAH37857.1"/>
    <property type="molecule type" value="Transcribed_RNA"/>
</dbReference>
<reference evidence="1" key="1">
    <citation type="submission" date="2014-11" db="EMBL/GenBank/DDBJ databases">
        <authorList>
            <person name="Amaro Gonzalez C."/>
        </authorList>
    </citation>
    <scope>NUCLEOTIDE SEQUENCE</scope>
</reference>
<proteinExistence type="predicted"/>
<reference evidence="1" key="2">
    <citation type="journal article" date="2015" name="Fish Shellfish Immunol.">
        <title>Early steps in the European eel (Anguilla anguilla)-Vibrio vulnificus interaction in the gills: Role of the RtxA13 toxin.</title>
        <authorList>
            <person name="Callol A."/>
            <person name="Pajuelo D."/>
            <person name="Ebbesson L."/>
            <person name="Teles M."/>
            <person name="MacKenzie S."/>
            <person name="Amaro C."/>
        </authorList>
    </citation>
    <scope>NUCLEOTIDE SEQUENCE</scope>
</reference>
<evidence type="ECO:0000313" key="1">
    <source>
        <dbReference type="EMBL" id="JAH37857.1"/>
    </source>
</evidence>
<accession>A0A0E9S9H1</accession>